<feature type="transmembrane region" description="Helical" evidence="13">
    <location>
        <begin position="15"/>
        <end position="36"/>
    </location>
</feature>
<evidence type="ECO:0000259" key="14">
    <source>
        <dbReference type="Pfam" id="PF01292"/>
    </source>
</evidence>
<proteinExistence type="inferred from homology"/>
<feature type="transmembrane region" description="Helical" evidence="13">
    <location>
        <begin position="108"/>
        <end position="130"/>
    </location>
</feature>
<dbReference type="InterPro" id="IPR016174">
    <property type="entry name" value="Di-haem_cyt_TM"/>
</dbReference>
<keyword evidence="16" id="KW-1185">Reference proteome</keyword>
<dbReference type="Pfam" id="PF01292">
    <property type="entry name" value="Ni_hydr_CYTB"/>
    <property type="match status" value="1"/>
</dbReference>
<dbReference type="PANTHER" id="PTHR30529">
    <property type="entry name" value="CYTOCHROME B561"/>
    <property type="match status" value="1"/>
</dbReference>
<evidence type="ECO:0000256" key="5">
    <source>
        <dbReference type="ARBA" id="ARBA00022617"/>
    </source>
</evidence>
<protein>
    <submittedName>
        <fullName evidence="15">Cytochrome b561 homolog 2</fullName>
    </submittedName>
</protein>
<keyword evidence="5" id="KW-0349">Heme</keyword>
<evidence type="ECO:0000256" key="10">
    <source>
        <dbReference type="ARBA" id="ARBA00023004"/>
    </source>
</evidence>
<comment type="cofactor">
    <cofactor evidence="1">
        <name>heme b</name>
        <dbReference type="ChEBI" id="CHEBI:60344"/>
    </cofactor>
</comment>
<dbReference type="AlphaFoldDB" id="A0A377R325"/>
<evidence type="ECO:0000256" key="3">
    <source>
        <dbReference type="ARBA" id="ARBA00022448"/>
    </source>
</evidence>
<gene>
    <name evidence="15" type="primary">yceJ_2</name>
    <name evidence="15" type="ORF">NCTC13336_01491</name>
</gene>
<keyword evidence="6 13" id="KW-0812">Transmembrane</keyword>
<comment type="subcellular location">
    <subcellularLocation>
        <location evidence="2">Cell membrane</location>
        <topology evidence="2">Multi-pass membrane protein</topology>
    </subcellularLocation>
</comment>
<evidence type="ECO:0000313" key="16">
    <source>
        <dbReference type="Proteomes" id="UP000254293"/>
    </source>
</evidence>
<dbReference type="InterPro" id="IPR011577">
    <property type="entry name" value="Cyt_b561_bac/Ni-Hgenase"/>
</dbReference>
<dbReference type="RefSeq" id="WP_115308520.1">
    <property type="nucleotide sequence ID" value="NZ_CP091516.1"/>
</dbReference>
<dbReference type="GO" id="GO:0046872">
    <property type="term" value="F:metal ion binding"/>
    <property type="evidence" value="ECO:0007669"/>
    <property type="project" value="UniProtKB-KW"/>
</dbReference>
<feature type="transmembrane region" description="Helical" evidence="13">
    <location>
        <begin position="42"/>
        <end position="64"/>
    </location>
</feature>
<evidence type="ECO:0000313" key="15">
    <source>
        <dbReference type="EMBL" id="STR02614.1"/>
    </source>
</evidence>
<dbReference type="GO" id="GO:0005886">
    <property type="term" value="C:plasma membrane"/>
    <property type="evidence" value="ECO:0007669"/>
    <property type="project" value="UniProtKB-SubCell"/>
</dbReference>
<evidence type="ECO:0000256" key="6">
    <source>
        <dbReference type="ARBA" id="ARBA00022692"/>
    </source>
</evidence>
<feature type="domain" description="Cytochrome b561 bacterial/Ni-hydrogenase" evidence="14">
    <location>
        <begin position="8"/>
        <end position="142"/>
    </location>
</feature>
<feature type="transmembrane region" description="Helical" evidence="13">
    <location>
        <begin position="84"/>
        <end position="102"/>
    </location>
</feature>
<reference evidence="15 16" key="1">
    <citation type="submission" date="2018-06" db="EMBL/GenBank/DDBJ databases">
        <authorList>
            <consortium name="Pathogen Informatics"/>
            <person name="Doyle S."/>
        </authorList>
    </citation>
    <scope>NUCLEOTIDE SEQUENCE [LARGE SCALE GENOMIC DNA]</scope>
    <source>
        <strain evidence="15 16">NCTC13336</strain>
    </source>
</reference>
<dbReference type="Gene3D" id="1.20.950.20">
    <property type="entry name" value="Transmembrane di-heme cytochromes, Chain C"/>
    <property type="match status" value="1"/>
</dbReference>
<keyword evidence="8" id="KW-0249">Electron transport</keyword>
<keyword evidence="3" id="KW-0813">Transport</keyword>
<dbReference type="GO" id="GO:0020037">
    <property type="term" value="F:heme binding"/>
    <property type="evidence" value="ECO:0007669"/>
    <property type="project" value="TreeGrafter"/>
</dbReference>
<dbReference type="PANTHER" id="PTHR30529:SF1">
    <property type="entry name" value="CYTOCHROME B561 HOMOLOG 2"/>
    <property type="match status" value="1"/>
</dbReference>
<evidence type="ECO:0000256" key="4">
    <source>
        <dbReference type="ARBA" id="ARBA00022475"/>
    </source>
</evidence>
<evidence type="ECO:0000256" key="1">
    <source>
        <dbReference type="ARBA" id="ARBA00001970"/>
    </source>
</evidence>
<dbReference type="GO" id="GO:0009055">
    <property type="term" value="F:electron transfer activity"/>
    <property type="evidence" value="ECO:0007669"/>
    <property type="project" value="InterPro"/>
</dbReference>
<keyword evidence="4" id="KW-1003">Cell membrane</keyword>
<dbReference type="EMBL" id="UGJJ01000002">
    <property type="protein sequence ID" value="STR02614.1"/>
    <property type="molecule type" value="Genomic_DNA"/>
</dbReference>
<name>A0A377R325_9NEIS</name>
<evidence type="ECO:0000256" key="11">
    <source>
        <dbReference type="ARBA" id="ARBA00023136"/>
    </source>
</evidence>
<dbReference type="GO" id="GO:0022904">
    <property type="term" value="P:respiratory electron transport chain"/>
    <property type="evidence" value="ECO:0007669"/>
    <property type="project" value="InterPro"/>
</dbReference>
<evidence type="ECO:0000256" key="13">
    <source>
        <dbReference type="SAM" id="Phobius"/>
    </source>
</evidence>
<dbReference type="OrthoDB" id="8723024at2"/>
<evidence type="ECO:0000256" key="7">
    <source>
        <dbReference type="ARBA" id="ARBA00022723"/>
    </source>
</evidence>
<dbReference type="Proteomes" id="UP000254293">
    <property type="component" value="Unassembled WGS sequence"/>
</dbReference>
<keyword evidence="7" id="KW-0479">Metal-binding</keyword>
<evidence type="ECO:0000256" key="2">
    <source>
        <dbReference type="ARBA" id="ARBA00004651"/>
    </source>
</evidence>
<organism evidence="15 16">
    <name type="scientific">Kingella potus</name>
    <dbReference type="NCBI Taxonomy" id="265175"/>
    <lineage>
        <taxon>Bacteria</taxon>
        <taxon>Pseudomonadati</taxon>
        <taxon>Pseudomonadota</taxon>
        <taxon>Betaproteobacteria</taxon>
        <taxon>Neisseriales</taxon>
        <taxon>Neisseriaceae</taxon>
        <taxon>Kingella</taxon>
    </lineage>
</organism>
<dbReference type="InterPro" id="IPR052168">
    <property type="entry name" value="Cytochrome_b561_oxidase"/>
</dbReference>
<keyword evidence="11 13" id="KW-0472">Membrane</keyword>
<evidence type="ECO:0000256" key="8">
    <source>
        <dbReference type="ARBA" id="ARBA00022982"/>
    </source>
</evidence>
<comment type="similarity">
    <text evidence="12">Belongs to the cytochrome b561 family.</text>
</comment>
<evidence type="ECO:0000256" key="12">
    <source>
        <dbReference type="ARBA" id="ARBA00037975"/>
    </source>
</evidence>
<keyword evidence="9 13" id="KW-1133">Transmembrane helix</keyword>
<evidence type="ECO:0000256" key="9">
    <source>
        <dbReference type="ARBA" id="ARBA00022989"/>
    </source>
</evidence>
<sequence>MKPDTTLRYGTLTRLFHWGMAACYLFMFATALAWNLDGSLKFLIGAHKAAGVLLLLMTFARFLWALKNLRRRPEGSLKAKLGHLALYALMFAAPASGMARQFEAPFGAAHGALAFLLLLLVGGHIAMTVLHQRKGEAVLQRMA</sequence>
<accession>A0A377R325</accession>
<keyword evidence="10" id="KW-0408">Iron</keyword>
<dbReference type="SUPFAM" id="SSF81342">
    <property type="entry name" value="Transmembrane di-heme cytochromes"/>
    <property type="match status" value="1"/>
</dbReference>